<dbReference type="SMART" id="SM00220">
    <property type="entry name" value="S_TKc"/>
    <property type="match status" value="1"/>
</dbReference>
<organism evidence="3 4">
    <name type="scientific">Magnaporthiopsis poae (strain ATCC 64411 / 73-15)</name>
    <name type="common">Kentucky bluegrass fungus</name>
    <name type="synonym">Magnaporthe poae</name>
    <dbReference type="NCBI Taxonomy" id="644358"/>
    <lineage>
        <taxon>Eukaryota</taxon>
        <taxon>Fungi</taxon>
        <taxon>Dikarya</taxon>
        <taxon>Ascomycota</taxon>
        <taxon>Pezizomycotina</taxon>
        <taxon>Sordariomycetes</taxon>
        <taxon>Sordariomycetidae</taxon>
        <taxon>Magnaporthales</taxon>
        <taxon>Magnaporthaceae</taxon>
        <taxon>Magnaporthiopsis</taxon>
    </lineage>
</organism>
<accession>A0A0C4E855</accession>
<dbReference type="VEuPathDB" id="FungiDB:MAPG_08743"/>
<gene>
    <name evidence="2" type="ORF">MAPG_08743</name>
</gene>
<dbReference type="EnsemblFungi" id="MAPG_08743T0">
    <property type="protein sequence ID" value="MAPG_08743T0"/>
    <property type="gene ID" value="MAPG_08743"/>
</dbReference>
<dbReference type="PROSITE" id="PS00108">
    <property type="entry name" value="PROTEIN_KINASE_ST"/>
    <property type="match status" value="1"/>
</dbReference>
<dbReference type="InterPro" id="IPR011009">
    <property type="entry name" value="Kinase-like_dom_sf"/>
</dbReference>
<dbReference type="InterPro" id="IPR008271">
    <property type="entry name" value="Ser/Thr_kinase_AS"/>
</dbReference>
<dbReference type="Proteomes" id="UP000011715">
    <property type="component" value="Unassembled WGS sequence"/>
</dbReference>
<dbReference type="PANTHER" id="PTHR44167">
    <property type="entry name" value="OVARIAN-SPECIFIC SERINE/THREONINE-PROTEIN KINASE LOK-RELATED"/>
    <property type="match status" value="1"/>
</dbReference>
<dbReference type="GO" id="GO:0004674">
    <property type="term" value="F:protein serine/threonine kinase activity"/>
    <property type="evidence" value="ECO:0007669"/>
    <property type="project" value="UniProtKB-KW"/>
</dbReference>
<reference evidence="2" key="2">
    <citation type="submission" date="2010-05" db="EMBL/GenBank/DDBJ databases">
        <title>The Genome Sequence of Magnaporthe poae strain ATCC 64411.</title>
        <authorList>
            <consortium name="The Broad Institute Genome Sequencing Platform"/>
            <consortium name="Broad Institute Genome Sequencing Center for Infectious Disease"/>
            <person name="Ma L.-J."/>
            <person name="Dead R."/>
            <person name="Young S."/>
            <person name="Zeng Q."/>
            <person name="Koehrsen M."/>
            <person name="Alvarado L."/>
            <person name="Berlin A."/>
            <person name="Chapman S.B."/>
            <person name="Chen Z."/>
            <person name="Freedman E."/>
            <person name="Gellesch M."/>
            <person name="Goldberg J."/>
            <person name="Griggs A."/>
            <person name="Gujja S."/>
            <person name="Heilman E.R."/>
            <person name="Heiman D."/>
            <person name="Hepburn T."/>
            <person name="Howarth C."/>
            <person name="Jen D."/>
            <person name="Larson L."/>
            <person name="Mehta T."/>
            <person name="Neiman D."/>
            <person name="Pearson M."/>
            <person name="Roberts A."/>
            <person name="Saif S."/>
            <person name="Shea T."/>
            <person name="Shenoy N."/>
            <person name="Sisk P."/>
            <person name="Stolte C."/>
            <person name="Sykes S."/>
            <person name="Walk T."/>
            <person name="White J."/>
            <person name="Yandava C."/>
            <person name="Haas B."/>
            <person name="Nusbaum C."/>
            <person name="Birren B."/>
        </authorList>
    </citation>
    <scope>NUCLEOTIDE SEQUENCE</scope>
    <source>
        <strain evidence="2">ATCC 64411</strain>
    </source>
</reference>
<dbReference type="Gene3D" id="1.10.510.10">
    <property type="entry name" value="Transferase(Phosphotransferase) domain 1"/>
    <property type="match status" value="1"/>
</dbReference>
<reference evidence="2" key="3">
    <citation type="submission" date="2011-03" db="EMBL/GenBank/DDBJ databases">
        <title>Annotation of Magnaporthe poae ATCC 64411.</title>
        <authorList>
            <person name="Ma L.-J."/>
            <person name="Dead R."/>
            <person name="Young S.K."/>
            <person name="Zeng Q."/>
            <person name="Gargeya S."/>
            <person name="Fitzgerald M."/>
            <person name="Haas B."/>
            <person name="Abouelleil A."/>
            <person name="Alvarado L."/>
            <person name="Arachchi H.M."/>
            <person name="Berlin A."/>
            <person name="Brown A."/>
            <person name="Chapman S.B."/>
            <person name="Chen Z."/>
            <person name="Dunbar C."/>
            <person name="Freedman E."/>
            <person name="Gearin G."/>
            <person name="Gellesch M."/>
            <person name="Goldberg J."/>
            <person name="Griggs A."/>
            <person name="Gujja S."/>
            <person name="Heiman D."/>
            <person name="Howarth C."/>
            <person name="Larson L."/>
            <person name="Lui A."/>
            <person name="MacDonald P.J.P."/>
            <person name="Mehta T."/>
            <person name="Montmayeur A."/>
            <person name="Murphy C."/>
            <person name="Neiman D."/>
            <person name="Pearson M."/>
            <person name="Priest M."/>
            <person name="Roberts A."/>
            <person name="Saif S."/>
            <person name="Shea T."/>
            <person name="Shenoy N."/>
            <person name="Sisk P."/>
            <person name="Stolte C."/>
            <person name="Sykes S."/>
            <person name="Yandava C."/>
            <person name="Wortman J."/>
            <person name="Nusbaum C."/>
            <person name="Birren B."/>
        </authorList>
    </citation>
    <scope>NUCLEOTIDE SEQUENCE</scope>
    <source>
        <strain evidence="2">ATCC 64411</strain>
    </source>
</reference>
<keyword evidence="2" id="KW-0808">Transferase</keyword>
<keyword evidence="4" id="KW-1185">Reference proteome</keyword>
<feature type="domain" description="Protein kinase" evidence="1">
    <location>
        <begin position="1"/>
        <end position="388"/>
    </location>
</feature>
<evidence type="ECO:0000313" key="2">
    <source>
        <dbReference type="EMBL" id="KLU89774.1"/>
    </source>
</evidence>
<reference evidence="3" key="4">
    <citation type="journal article" date="2015" name="G3 (Bethesda)">
        <title>Genome sequences of three phytopathogenic species of the Magnaporthaceae family of fungi.</title>
        <authorList>
            <person name="Okagaki L.H."/>
            <person name="Nunes C.C."/>
            <person name="Sailsbery J."/>
            <person name="Clay B."/>
            <person name="Brown D."/>
            <person name="John T."/>
            <person name="Oh Y."/>
            <person name="Young N."/>
            <person name="Fitzgerald M."/>
            <person name="Haas B.J."/>
            <person name="Zeng Q."/>
            <person name="Young S."/>
            <person name="Adiconis X."/>
            <person name="Fan L."/>
            <person name="Levin J.Z."/>
            <person name="Mitchell T.K."/>
            <person name="Okubara P.A."/>
            <person name="Farman M.L."/>
            <person name="Kohn L.M."/>
            <person name="Birren B."/>
            <person name="Ma L.-J."/>
            <person name="Dean R.A."/>
        </authorList>
    </citation>
    <scope>NUCLEOTIDE SEQUENCE</scope>
    <source>
        <strain evidence="3">ATCC 64411 / 73-15</strain>
    </source>
</reference>
<dbReference type="OrthoDB" id="4062651at2759"/>
<evidence type="ECO:0000259" key="1">
    <source>
        <dbReference type="PROSITE" id="PS50011"/>
    </source>
</evidence>
<name>A0A0C4E855_MAGP6</name>
<dbReference type="EMBL" id="ADBL01002125">
    <property type="status" value="NOT_ANNOTATED_CDS"/>
    <property type="molecule type" value="Genomic_DNA"/>
</dbReference>
<dbReference type="GO" id="GO:0005524">
    <property type="term" value="F:ATP binding"/>
    <property type="evidence" value="ECO:0007669"/>
    <property type="project" value="InterPro"/>
</dbReference>
<dbReference type="GO" id="GO:0051094">
    <property type="term" value="P:positive regulation of developmental process"/>
    <property type="evidence" value="ECO:0007669"/>
    <property type="project" value="UniProtKB-ARBA"/>
</dbReference>
<dbReference type="Pfam" id="PF00069">
    <property type="entry name" value="Pkinase"/>
    <property type="match status" value="1"/>
</dbReference>
<dbReference type="STRING" id="644358.A0A0C4E855"/>
<dbReference type="PROSITE" id="PS50011">
    <property type="entry name" value="PROTEIN_KINASE_DOM"/>
    <property type="match status" value="1"/>
</dbReference>
<dbReference type="eggNOG" id="KOG0032">
    <property type="taxonomic scope" value="Eukaryota"/>
</dbReference>
<dbReference type="OMA" id="SMFVYRY"/>
<proteinExistence type="predicted"/>
<dbReference type="AlphaFoldDB" id="A0A0C4E855"/>
<dbReference type="PANTHER" id="PTHR44167:SF30">
    <property type="entry name" value="PHOSPHORYLASE KINASE"/>
    <property type="match status" value="1"/>
</dbReference>
<reference evidence="4" key="1">
    <citation type="submission" date="2010-05" db="EMBL/GenBank/DDBJ databases">
        <title>The genome sequence of Magnaporthe poae strain ATCC 64411.</title>
        <authorList>
            <person name="Ma L.-J."/>
            <person name="Dead R."/>
            <person name="Young S."/>
            <person name="Zeng Q."/>
            <person name="Koehrsen M."/>
            <person name="Alvarado L."/>
            <person name="Berlin A."/>
            <person name="Chapman S.B."/>
            <person name="Chen Z."/>
            <person name="Freedman E."/>
            <person name="Gellesch M."/>
            <person name="Goldberg J."/>
            <person name="Griggs A."/>
            <person name="Gujja S."/>
            <person name="Heilman E.R."/>
            <person name="Heiman D."/>
            <person name="Hepburn T."/>
            <person name="Howarth C."/>
            <person name="Jen D."/>
            <person name="Larson L."/>
            <person name="Mehta T."/>
            <person name="Neiman D."/>
            <person name="Pearson M."/>
            <person name="Roberts A."/>
            <person name="Saif S."/>
            <person name="Shea T."/>
            <person name="Shenoy N."/>
            <person name="Sisk P."/>
            <person name="Stolte C."/>
            <person name="Sykes S."/>
            <person name="Walk T."/>
            <person name="White J."/>
            <person name="Yandava C."/>
            <person name="Haas B."/>
            <person name="Nusbaum C."/>
            <person name="Birren B."/>
        </authorList>
    </citation>
    <scope>NUCLEOTIDE SEQUENCE [LARGE SCALE GENOMIC DNA]</scope>
    <source>
        <strain evidence="4">ATCC 64411 / 73-15</strain>
    </source>
</reference>
<sequence length="390" mass="44250">MAFRAVVASARRPRSPSSFCSMPPIRPFLSLSHFPQTQTLRHSPTHQRNQAARMPSTVVPPSKMAGRHLLPIGSYVLSPSGKAYLLQEVVYEHKWSEKFVFRVYRASYKGRIYILKDIIPGDFKYITSLQKLVDDSPNVRTFVDSIPDRNILVYSYREQSLFAPNVQSLPPAIKRRALRDALAGLADLHDRGIYHTDVKPHNIMMDLVKEDDNVVGVCNVQITDLETAVVLPEGSGLTDRQSGSTYWRSPEAWARGVQDIRSDVFSFGIVVIYVWMGDTVLYSAEAGNPNCSIEEQAAYVPRSQISSFGDRDEKQDFLGFVEYHGDGDTTFIQGIHELIMTFDAENPRKPFPSWHDVDQGFQDLVSRMTCLDPRRRITAREALQHPWLCD</sequence>
<dbReference type="EMBL" id="GL876973">
    <property type="protein sequence ID" value="KLU89774.1"/>
    <property type="molecule type" value="Genomic_DNA"/>
</dbReference>
<dbReference type="InterPro" id="IPR000719">
    <property type="entry name" value="Prot_kinase_dom"/>
</dbReference>
<protein>
    <submittedName>
        <fullName evidence="2">Serine/threonine protein kinase</fullName>
    </submittedName>
</protein>
<evidence type="ECO:0000313" key="4">
    <source>
        <dbReference type="Proteomes" id="UP000011715"/>
    </source>
</evidence>
<keyword evidence="2" id="KW-0723">Serine/threonine-protein kinase</keyword>
<dbReference type="SUPFAM" id="SSF56112">
    <property type="entry name" value="Protein kinase-like (PK-like)"/>
    <property type="match status" value="1"/>
</dbReference>
<reference evidence="3" key="5">
    <citation type="submission" date="2015-06" db="UniProtKB">
        <authorList>
            <consortium name="EnsemblFungi"/>
        </authorList>
    </citation>
    <scope>IDENTIFICATION</scope>
    <source>
        <strain evidence="3">ATCC 64411</strain>
    </source>
</reference>
<evidence type="ECO:0000313" key="3">
    <source>
        <dbReference type="EnsemblFungi" id="MAPG_08743T0"/>
    </source>
</evidence>
<dbReference type="GO" id="GO:0005634">
    <property type="term" value="C:nucleus"/>
    <property type="evidence" value="ECO:0007669"/>
    <property type="project" value="TreeGrafter"/>
</dbReference>
<dbReference type="GO" id="GO:0044773">
    <property type="term" value="P:mitotic DNA damage checkpoint signaling"/>
    <property type="evidence" value="ECO:0007669"/>
    <property type="project" value="TreeGrafter"/>
</dbReference>
<keyword evidence="2" id="KW-0418">Kinase</keyword>